<accession>A0A645FMR0</accession>
<organism evidence="1">
    <name type="scientific">bioreactor metagenome</name>
    <dbReference type="NCBI Taxonomy" id="1076179"/>
    <lineage>
        <taxon>unclassified sequences</taxon>
        <taxon>metagenomes</taxon>
        <taxon>ecological metagenomes</taxon>
    </lineage>
</organism>
<comment type="caution">
    <text evidence="1">The sequence shown here is derived from an EMBL/GenBank/DDBJ whole genome shotgun (WGS) entry which is preliminary data.</text>
</comment>
<protein>
    <submittedName>
        <fullName evidence="1">Uncharacterized protein</fullName>
    </submittedName>
</protein>
<evidence type="ECO:0000313" key="1">
    <source>
        <dbReference type="EMBL" id="MPN15708.1"/>
    </source>
</evidence>
<dbReference type="EMBL" id="VSSQ01062551">
    <property type="protein sequence ID" value="MPN15708.1"/>
    <property type="molecule type" value="Genomic_DNA"/>
</dbReference>
<proteinExistence type="predicted"/>
<reference evidence="1" key="1">
    <citation type="submission" date="2019-08" db="EMBL/GenBank/DDBJ databases">
        <authorList>
            <person name="Kucharzyk K."/>
            <person name="Murdoch R.W."/>
            <person name="Higgins S."/>
            <person name="Loffler F."/>
        </authorList>
    </citation>
    <scope>NUCLEOTIDE SEQUENCE</scope>
</reference>
<dbReference type="AlphaFoldDB" id="A0A645FMR0"/>
<gene>
    <name evidence="1" type="ORF">SDC9_163042</name>
</gene>
<name>A0A645FMR0_9ZZZZ</name>
<sequence>MGRFAAGLGCHVSAAGHPAVFFNIEAVPSRSAGDDVYISGGIYRTARHIRRHAVSVISACLCGYLPSGIDHAAVDAVYAV</sequence>